<dbReference type="EMBL" id="CP029608">
    <property type="protein sequence ID" value="AXI62767.1"/>
    <property type="molecule type" value="Genomic_DNA"/>
</dbReference>
<keyword evidence="17" id="KW-1185">Reference proteome</keyword>
<comment type="catalytic activity">
    <reaction evidence="1">
        <text>S-ubiquitinyl-[E2 ubiquitin-conjugating enzyme]-L-cysteine + [acceptor protein]-L-lysine = [E2 ubiquitin-conjugating enzyme]-L-cysteine + N(6)-ubiquitinyl-[acceptor protein]-L-lysine.</text>
        <dbReference type="EC" id="2.3.2.27"/>
    </reaction>
</comment>
<dbReference type="PROSITE" id="PS52053">
    <property type="entry name" value="NEL"/>
    <property type="match status" value="1"/>
</dbReference>
<dbReference type="PANTHER" id="PTHR47114">
    <property type="match status" value="1"/>
</dbReference>
<comment type="subcellular location">
    <subcellularLocation>
        <location evidence="2">Host cytoplasm</location>
    </subcellularLocation>
    <subcellularLocation>
        <location evidence="3">Secreted</location>
    </subcellularLocation>
</comment>
<dbReference type="Proteomes" id="UP000253720">
    <property type="component" value="Chromosome"/>
</dbReference>
<keyword evidence="7" id="KW-0433">Leucine-rich repeat</keyword>
<dbReference type="Pfam" id="PF20178">
    <property type="entry name" value="ToxA_N"/>
    <property type="match status" value="1"/>
</dbReference>
<comment type="similarity">
    <text evidence="4 14">Belongs to the LRR-containing bacterial E3 ligase family.</text>
</comment>
<dbReference type="GO" id="GO:0016567">
    <property type="term" value="P:protein ubiquitination"/>
    <property type="evidence" value="ECO:0007669"/>
    <property type="project" value="InterPro"/>
</dbReference>
<dbReference type="KEGG" id="pke:DLD99_20545"/>
<dbReference type="RefSeq" id="WP_114884687.1">
    <property type="nucleotide sequence ID" value="NZ_CP029608.1"/>
</dbReference>
<dbReference type="Gene3D" id="1.20.58.360">
    <property type="entry name" value="Shigella T3SS effector IpaH defines"/>
    <property type="match status" value="1"/>
</dbReference>
<dbReference type="SMART" id="SM00369">
    <property type="entry name" value="LRR_TYP"/>
    <property type="match status" value="4"/>
</dbReference>
<evidence type="ECO:0000256" key="1">
    <source>
        <dbReference type="ARBA" id="ARBA00000900"/>
    </source>
</evidence>
<dbReference type="InterPro" id="IPR001611">
    <property type="entry name" value="Leu-rich_rpt"/>
</dbReference>
<keyword evidence="8 14" id="KW-0808">Transferase</keyword>
<dbReference type="InterPro" id="IPR003591">
    <property type="entry name" value="Leu-rich_rpt_typical-subtyp"/>
</dbReference>
<evidence type="ECO:0000256" key="8">
    <source>
        <dbReference type="ARBA" id="ARBA00022679"/>
    </source>
</evidence>
<protein>
    <recommendedName>
        <fullName evidence="5">RING-type E3 ubiquitin transferase</fullName>
        <ecNumber evidence="5">2.3.2.27</ecNumber>
    </recommendedName>
</protein>
<evidence type="ECO:0000256" key="7">
    <source>
        <dbReference type="ARBA" id="ARBA00022614"/>
    </source>
</evidence>
<evidence type="ECO:0000256" key="12">
    <source>
        <dbReference type="ARBA" id="ARBA00023026"/>
    </source>
</evidence>
<dbReference type="Pfam" id="PF13855">
    <property type="entry name" value="LRR_8"/>
    <property type="match status" value="1"/>
</dbReference>
<evidence type="ECO:0000256" key="6">
    <source>
        <dbReference type="ARBA" id="ARBA00022525"/>
    </source>
</evidence>
<evidence type="ECO:0000256" key="2">
    <source>
        <dbReference type="ARBA" id="ARBA00004192"/>
    </source>
</evidence>
<dbReference type="GO" id="GO:0030430">
    <property type="term" value="C:host cell cytoplasm"/>
    <property type="evidence" value="ECO:0007669"/>
    <property type="project" value="UniProtKB-SubCell"/>
</dbReference>
<gene>
    <name evidence="16" type="ORF">DLD99_20545</name>
</gene>
<dbReference type="InterPro" id="IPR032675">
    <property type="entry name" value="LRR_dom_sf"/>
</dbReference>
<evidence type="ECO:0000256" key="10">
    <source>
        <dbReference type="ARBA" id="ARBA00022786"/>
    </source>
</evidence>
<dbReference type="Pfam" id="PF14496">
    <property type="entry name" value="NEL"/>
    <property type="match status" value="1"/>
</dbReference>
<proteinExistence type="inferred from homology"/>
<evidence type="ECO:0000256" key="13">
    <source>
        <dbReference type="ARBA" id="ARBA00023200"/>
    </source>
</evidence>
<evidence type="ECO:0000256" key="9">
    <source>
        <dbReference type="ARBA" id="ARBA00022737"/>
    </source>
</evidence>
<keyword evidence="6 14" id="KW-0964">Secreted</keyword>
<sequence>MPATPDSSTSITLTDKQKLSFLLEATGDLDTAQTLQKTLPPALLKASADTLAALEKTSRDLHVTQTLVESDLSRLQSLKHFCIEQLNCALTARWPAVFDVEKDYLELPGSYCGCEAVTPPGGGEKVIPPATPTLLEAAMQNFTEDEAQADYFPEGSFVRIASKPDGVPGLTPTAFAAFCRELDLGRLYQEHFQQVFGVRVVNGNRVATGPMVRNISVMKKQMLQLDLHMALMKEHVSPEGFLTVQRLIDAAGVASVPGLHYQGRPLIMQGIELLGSCIWGVVVFSERSVELDPDQWCLVYMPGEPDQPLSEYASFTAFIAFLEFKLGVGSYKSYFTHCIGEVDKVDFFKTFADTGSLGQVKQLEMTDPLFDFMLKSHVGKLQLDARALAVPTADVDEEERKKRLIQYLEIGLTIANVAGFVVPVLGQLMMGVAIGQMLAEVYEGIEDWSRGDRQEAFSHLLSVAENIVLMAAVGAGIKGVKSLVIKTVRQHPDFFQPFTTILDRQGQARLWKPDLRAYAQPLTTTAAPDAQGFYRVDGKVFVQLDQHFYEVAQEAASNTLRIQHPVRPGAYAPVLEHNNHGGWRHAFEHAENWSAAYLVKRIDPGLTAFDDSRLEMIRQLTDTHSDELQRLFENNLPLPVRLRDALEQVRLERQLRDFIAAMEAGEAVDTRYTEEQMHALPHLANWPTDRYIKVVDEHGRITTTFPPDVIDDDTVSVIVTHAQLEKGELLQTVINGLYPQEVETLVGANVAPADAGTQLAKVIGATVKADRRSTFDHLYRRYDRAVAGELLKIRNAYPDLPGRYARELLKRTPSVERMHLRSTGRVPMGLAERVRAASSDVRVDRALTGFYLADIAGADTTKLAIRLLPRLSGWDSEFYLEVRAKKLNGDLLETLGEKPLVTSSSCTLVRLDNGYEVFGSDRKSLGHVASGPESLYHAILKGLSLRQRKAIGFAEPKADDGWRLRLKLLDSALDEREGCARILAGEPLQPAIPEPVCTLADSPVEPVTHSRRLLRKVKWIYPSFSDVQAREFLDQLGGDHLTRAIRVRQLQEDLSRLRDVLDTWSEDEVAMSALGGLLYDVHDCRQIVADEIEDCFRRRVFQSDEFGHRVYGLNLDGMRFGKLPILPVGLTFDHVRYLSLQNMQLDNDVAYFLKAFKQVETLALDSNQLTLLPEIISHMPNLKHLSMGNNRIQLTEHSLVKLSRLRTLQSLDLSGNRLGATVDVGKLFDLNHLFLRNTRATELPKGLQYLLNLKRVDLRDNDIRDLPDWLFGTPRHFSETINLRNNPISDVSKLHLDSYRKTVGIGMGYLENDIARLDENLARSIWLTETGGSVGSRRLHTWTAIKDDPMAEGLFQLLAELGNTAESAHVREDMMRRVWTVLEATQADAELRRQIFDLAANPINCTDNAALNFSHLEVAVQVHRVTRVSAGRQPSAISLIKLARGLFRLDQLDRIATEHTEAHASPDPLEVALAYRSGLAEALELPGQPSHMRYASIAEVTGADLIEAIDRIQTAELSADWLKFLVRQPFWSEYVKSSFAQQFDEARAPHDEEALALFEKAEELSSADYLSEMNQCATRREQTEGALLERLTEQVMKLVEGNTCLLPEGGS</sequence>
<feature type="domain" description="NEL" evidence="15">
    <location>
        <begin position="1318"/>
        <end position="1611"/>
    </location>
</feature>
<organism evidence="16 17">
    <name type="scientific">Pseudomonas kribbensis</name>
    <dbReference type="NCBI Taxonomy" id="1628086"/>
    <lineage>
        <taxon>Bacteria</taxon>
        <taxon>Pseudomonadati</taxon>
        <taxon>Pseudomonadota</taxon>
        <taxon>Gammaproteobacteria</taxon>
        <taxon>Pseudomonadales</taxon>
        <taxon>Pseudomonadaceae</taxon>
        <taxon>Pseudomonas</taxon>
    </lineage>
</organism>
<dbReference type="EC" id="2.3.2.27" evidence="5"/>
<evidence type="ECO:0000259" key="15">
    <source>
        <dbReference type="PROSITE" id="PS52053"/>
    </source>
</evidence>
<keyword evidence="10 14" id="KW-0833">Ubl conjugation pathway</keyword>
<keyword evidence="11 14" id="KW-0832">Ubl conjugation</keyword>
<dbReference type="InterPro" id="IPR046673">
    <property type="entry name" value="ToxA_N"/>
</dbReference>
<keyword evidence="13 14" id="KW-1035">Host cytoplasm</keyword>
<evidence type="ECO:0000256" key="14">
    <source>
        <dbReference type="PROSITE-ProRule" id="PRU01398"/>
    </source>
</evidence>
<reference evidence="16 17" key="1">
    <citation type="submission" date="2018-05" db="EMBL/GenBank/DDBJ databases">
        <title>Complete genome sequence of Pseudomonas kribbensis 46-2(T).</title>
        <authorList>
            <person name="Jeong H."/>
            <person name="Lee S.-G."/>
            <person name="Rha E."/>
            <person name="Kim H."/>
        </authorList>
    </citation>
    <scope>NUCLEOTIDE SEQUENCE [LARGE SCALE GENOMIC DNA]</scope>
    <source>
        <strain evidence="16 17">46-2</strain>
    </source>
</reference>
<dbReference type="InterPro" id="IPR051071">
    <property type="entry name" value="LRR-bact_E3_ubiq_ligases"/>
</dbReference>
<name>A0A345RU01_9PSED</name>
<dbReference type="SUPFAM" id="SSF52058">
    <property type="entry name" value="L domain-like"/>
    <property type="match status" value="1"/>
</dbReference>
<dbReference type="GO" id="GO:0061630">
    <property type="term" value="F:ubiquitin protein ligase activity"/>
    <property type="evidence" value="ECO:0007669"/>
    <property type="project" value="UniProtKB-EC"/>
</dbReference>
<evidence type="ECO:0000256" key="5">
    <source>
        <dbReference type="ARBA" id="ARBA00012483"/>
    </source>
</evidence>
<dbReference type="Gene3D" id="3.80.10.10">
    <property type="entry name" value="Ribonuclease Inhibitor"/>
    <property type="match status" value="1"/>
</dbReference>
<evidence type="ECO:0000313" key="17">
    <source>
        <dbReference type="Proteomes" id="UP000253720"/>
    </source>
</evidence>
<feature type="active site" description="Glycyl thioester intermediate" evidence="14">
    <location>
        <position position="1405"/>
    </location>
</feature>
<dbReference type="GO" id="GO:0005576">
    <property type="term" value="C:extracellular region"/>
    <property type="evidence" value="ECO:0007669"/>
    <property type="project" value="UniProtKB-SubCell"/>
</dbReference>
<comment type="PTM">
    <text evidence="14">Ubiquitinated in the presence of host E1 ubiquitin-activating enzyme, E2 ubiquitin-conjugating enzyme and ubiquitin.</text>
</comment>
<keyword evidence="12" id="KW-0843">Virulence</keyword>
<evidence type="ECO:0000256" key="3">
    <source>
        <dbReference type="ARBA" id="ARBA00004613"/>
    </source>
</evidence>
<evidence type="ECO:0000256" key="11">
    <source>
        <dbReference type="ARBA" id="ARBA00022843"/>
    </source>
</evidence>
<evidence type="ECO:0000256" key="4">
    <source>
        <dbReference type="ARBA" id="ARBA00009868"/>
    </source>
</evidence>
<dbReference type="PANTHER" id="PTHR47114:SF2">
    <property type="entry name" value="OLIGODENDROCYTE-MYELIN GLYCOPROTEIN"/>
    <property type="match status" value="1"/>
</dbReference>
<keyword evidence="9" id="KW-0677">Repeat</keyword>
<accession>A0A345RU01</accession>
<evidence type="ECO:0000313" key="16">
    <source>
        <dbReference type="EMBL" id="AXI62767.1"/>
    </source>
</evidence>
<dbReference type="InterPro" id="IPR029487">
    <property type="entry name" value="NEL_dom"/>
</dbReference>